<dbReference type="Proteomes" id="UP000196710">
    <property type="component" value="Chromosome"/>
</dbReference>
<keyword evidence="4 8" id="KW-1003">Cell membrane</keyword>
<comment type="similarity">
    <text evidence="2 8">Belongs to the prokaryotic riboflavin transporter (P-RFT) (TC 2.A.87) family.</text>
</comment>
<evidence type="ECO:0000256" key="8">
    <source>
        <dbReference type="PIRNR" id="PIRNR037778"/>
    </source>
</evidence>
<dbReference type="InterPro" id="IPR025720">
    <property type="entry name" value="RibU"/>
</dbReference>
<keyword evidence="5 9" id="KW-0812">Transmembrane</keyword>
<dbReference type="Gene3D" id="1.10.1760.20">
    <property type="match status" value="1"/>
</dbReference>
<evidence type="ECO:0000256" key="7">
    <source>
        <dbReference type="ARBA" id="ARBA00023136"/>
    </source>
</evidence>
<accession>A0ABN5A3U1</accession>
<dbReference type="InterPro" id="IPR024529">
    <property type="entry name" value="ECF_trnsprt_substrate-spec"/>
</dbReference>
<keyword evidence="3 8" id="KW-0813">Transport</keyword>
<name>A0ABN5A3U1_9FIRM</name>
<dbReference type="Pfam" id="PF12822">
    <property type="entry name" value="ECF_trnsprt"/>
    <property type="match status" value="1"/>
</dbReference>
<keyword evidence="7 8" id="KW-0472">Membrane</keyword>
<feature type="transmembrane region" description="Helical" evidence="9">
    <location>
        <begin position="55"/>
        <end position="79"/>
    </location>
</feature>
<evidence type="ECO:0000313" key="10">
    <source>
        <dbReference type="EMBL" id="ASB41537.1"/>
    </source>
</evidence>
<evidence type="ECO:0000256" key="1">
    <source>
        <dbReference type="ARBA" id="ARBA00004651"/>
    </source>
</evidence>
<feature type="transmembrane region" description="Helical" evidence="9">
    <location>
        <begin position="20"/>
        <end position="43"/>
    </location>
</feature>
<reference evidence="11" key="1">
    <citation type="submission" date="2017-05" db="EMBL/GenBank/DDBJ databases">
        <title>Improved OligoMM genomes.</title>
        <authorList>
            <person name="Garzetti D."/>
        </authorList>
    </citation>
    <scope>NUCLEOTIDE SEQUENCE [LARGE SCALE GENOMIC DNA]</scope>
    <source>
        <strain evidence="11">KB18</strain>
    </source>
</reference>
<proteinExistence type="inferred from homology"/>
<gene>
    <name evidence="10" type="ORF">ADH66_13265</name>
</gene>
<evidence type="ECO:0000256" key="3">
    <source>
        <dbReference type="ARBA" id="ARBA00022448"/>
    </source>
</evidence>
<keyword evidence="11" id="KW-1185">Reference proteome</keyword>
<evidence type="ECO:0000256" key="2">
    <source>
        <dbReference type="ARBA" id="ARBA00005540"/>
    </source>
</evidence>
<dbReference type="EMBL" id="CP021422">
    <property type="protein sequence ID" value="ASB41537.1"/>
    <property type="molecule type" value="Genomic_DNA"/>
</dbReference>
<evidence type="ECO:0000256" key="6">
    <source>
        <dbReference type="ARBA" id="ARBA00022989"/>
    </source>
</evidence>
<evidence type="ECO:0000256" key="4">
    <source>
        <dbReference type="ARBA" id="ARBA00022475"/>
    </source>
</evidence>
<organism evidence="10 11">
    <name type="scientific">Acutalibacter muris</name>
    <dbReference type="NCBI Taxonomy" id="1796620"/>
    <lineage>
        <taxon>Bacteria</taxon>
        <taxon>Bacillati</taxon>
        <taxon>Bacillota</taxon>
        <taxon>Clostridia</taxon>
        <taxon>Eubacteriales</taxon>
        <taxon>Acutalibacteraceae</taxon>
        <taxon>Acutalibacter</taxon>
    </lineage>
</organism>
<evidence type="ECO:0000313" key="11">
    <source>
        <dbReference type="Proteomes" id="UP000196710"/>
    </source>
</evidence>
<dbReference type="PANTHER" id="PTHR38438">
    <property type="entry name" value="RIBOFLAVIN TRANSPORTER RIBU"/>
    <property type="match status" value="1"/>
</dbReference>
<feature type="transmembrane region" description="Helical" evidence="9">
    <location>
        <begin position="91"/>
        <end position="109"/>
    </location>
</feature>
<dbReference type="PIRSF" id="PIRSF037778">
    <property type="entry name" value="UCP037778_transp_RibU"/>
    <property type="match status" value="1"/>
</dbReference>
<comment type="function">
    <text evidence="8">Probably a riboflavin-binding protein that interacts with the energy-coupling factor (ECF) ABC-transporter complex.</text>
</comment>
<keyword evidence="6 9" id="KW-1133">Transmembrane helix</keyword>
<feature type="transmembrane region" description="Helical" evidence="9">
    <location>
        <begin position="173"/>
        <end position="195"/>
    </location>
</feature>
<protein>
    <recommendedName>
        <fullName evidence="8">Riboflavin transporter</fullName>
    </recommendedName>
</protein>
<evidence type="ECO:0000256" key="5">
    <source>
        <dbReference type="ARBA" id="ARBA00022692"/>
    </source>
</evidence>
<sequence length="206" mass="22077">MKGPDIMEQVREVKRVNIRALAVTAVLGAVASALMFVGVHVPLMPSFLQLDFSELPALIASFSLGPLSGVAVCLIKNLVHLLATSTGGVGELSNFLLGAAFVLPAGIIYRVKKTRLGALAGALIGSAAMALLSLPSNYFIVYPAYGLVMPMEAILDMYRAINPKVKTLWDALIWFNMPFTFVKGLLSTAVTLLIYKRISPLLKGTK</sequence>
<feature type="transmembrane region" description="Helical" evidence="9">
    <location>
        <begin position="115"/>
        <end position="132"/>
    </location>
</feature>
<comment type="subcellular location">
    <subcellularLocation>
        <location evidence="1">Cell membrane</location>
        <topology evidence="1">Multi-pass membrane protein</topology>
    </subcellularLocation>
</comment>
<dbReference type="PANTHER" id="PTHR38438:SF1">
    <property type="entry name" value="RIBOFLAVIN TRANSPORTER RIBU"/>
    <property type="match status" value="1"/>
</dbReference>
<evidence type="ECO:0000256" key="9">
    <source>
        <dbReference type="SAM" id="Phobius"/>
    </source>
</evidence>